<comment type="caution">
    <text evidence="2">The sequence shown here is derived from an EMBL/GenBank/DDBJ whole genome shotgun (WGS) entry which is preliminary data.</text>
</comment>
<accession>A0A9W8IPB3</accession>
<name>A0A9W8IPB3_9AGAR</name>
<dbReference type="Gene3D" id="1.10.510.10">
    <property type="entry name" value="Transferase(Phosphotransferase) domain 1"/>
    <property type="match status" value="1"/>
</dbReference>
<dbReference type="SUPFAM" id="SSF56112">
    <property type="entry name" value="Protein kinase-like (PK-like)"/>
    <property type="match status" value="1"/>
</dbReference>
<sequence>MPQPERQPEIFPPGTPRLYQECKLISSGEAAPLRFQSSLINEPFGGVSHLVFLASLHHSPTCPAENVVVKLASKYGQDVHQFLESQLLAPKLIGTSSMEGIPTAYVMERLSSQWVTLHDLAEDNAIDFNRRSGDIHTSLMHIVELLRGKGYVHGDLRANNIMINTNTLQGEGQPDIKIVDFNWSGKAGVTRYPGTRNESIKFPGKPGHRIQQGDDAKLLEIWWPEILASVERKLLST</sequence>
<feature type="non-terminal residue" evidence="2">
    <location>
        <position position="237"/>
    </location>
</feature>
<dbReference type="InterPro" id="IPR008266">
    <property type="entry name" value="Tyr_kinase_AS"/>
</dbReference>
<dbReference type="OrthoDB" id="4062651at2759"/>
<keyword evidence="3" id="KW-1185">Reference proteome</keyword>
<dbReference type="AlphaFoldDB" id="A0A9W8IPB3"/>
<gene>
    <name evidence="2" type="ORF">H1R20_g16545</name>
</gene>
<reference evidence="2" key="1">
    <citation type="submission" date="2022-06" db="EMBL/GenBank/DDBJ databases">
        <title>Genome Sequence of Candolleomyces eurysporus.</title>
        <authorList>
            <person name="Buettner E."/>
        </authorList>
    </citation>
    <scope>NUCLEOTIDE SEQUENCE</scope>
    <source>
        <strain evidence="2">VTCC 930004</strain>
    </source>
</reference>
<dbReference type="PROSITE" id="PS50011">
    <property type="entry name" value="PROTEIN_KINASE_DOM"/>
    <property type="match status" value="1"/>
</dbReference>
<dbReference type="InterPro" id="IPR011009">
    <property type="entry name" value="Kinase-like_dom_sf"/>
</dbReference>
<dbReference type="GO" id="GO:0005524">
    <property type="term" value="F:ATP binding"/>
    <property type="evidence" value="ECO:0007669"/>
    <property type="project" value="InterPro"/>
</dbReference>
<protein>
    <recommendedName>
        <fullName evidence="1">Protein kinase domain-containing protein</fullName>
    </recommendedName>
</protein>
<dbReference type="Proteomes" id="UP001140091">
    <property type="component" value="Unassembled WGS sequence"/>
</dbReference>
<dbReference type="PROSITE" id="PS00109">
    <property type="entry name" value="PROTEIN_KINASE_TYR"/>
    <property type="match status" value="1"/>
</dbReference>
<dbReference type="GO" id="GO:0004672">
    <property type="term" value="F:protein kinase activity"/>
    <property type="evidence" value="ECO:0007669"/>
    <property type="project" value="InterPro"/>
</dbReference>
<proteinExistence type="predicted"/>
<organism evidence="2 3">
    <name type="scientific">Candolleomyces eurysporus</name>
    <dbReference type="NCBI Taxonomy" id="2828524"/>
    <lineage>
        <taxon>Eukaryota</taxon>
        <taxon>Fungi</taxon>
        <taxon>Dikarya</taxon>
        <taxon>Basidiomycota</taxon>
        <taxon>Agaricomycotina</taxon>
        <taxon>Agaricomycetes</taxon>
        <taxon>Agaricomycetidae</taxon>
        <taxon>Agaricales</taxon>
        <taxon>Agaricineae</taxon>
        <taxon>Psathyrellaceae</taxon>
        <taxon>Candolleomyces</taxon>
    </lineage>
</organism>
<dbReference type="EMBL" id="JANBPK010001870">
    <property type="protein sequence ID" value="KAJ2920547.1"/>
    <property type="molecule type" value="Genomic_DNA"/>
</dbReference>
<evidence type="ECO:0000259" key="1">
    <source>
        <dbReference type="PROSITE" id="PS50011"/>
    </source>
</evidence>
<evidence type="ECO:0000313" key="2">
    <source>
        <dbReference type="EMBL" id="KAJ2920547.1"/>
    </source>
</evidence>
<dbReference type="InterPro" id="IPR000719">
    <property type="entry name" value="Prot_kinase_dom"/>
</dbReference>
<feature type="domain" description="Protein kinase" evidence="1">
    <location>
        <begin position="1"/>
        <end position="237"/>
    </location>
</feature>
<evidence type="ECO:0000313" key="3">
    <source>
        <dbReference type="Proteomes" id="UP001140091"/>
    </source>
</evidence>